<name>A0A841Q083_9BACL</name>
<dbReference type="EMBL" id="JACHHJ010000004">
    <property type="protein sequence ID" value="MBB6450762.1"/>
    <property type="molecule type" value="Genomic_DNA"/>
</dbReference>
<proteinExistence type="predicted"/>
<keyword evidence="2" id="KW-1185">Reference proteome</keyword>
<dbReference type="SUPFAM" id="SSF102588">
    <property type="entry name" value="LmbE-like"/>
    <property type="match status" value="1"/>
</dbReference>
<dbReference type="GO" id="GO:0016811">
    <property type="term" value="F:hydrolase activity, acting on carbon-nitrogen (but not peptide) bonds, in linear amides"/>
    <property type="evidence" value="ECO:0007669"/>
    <property type="project" value="TreeGrafter"/>
</dbReference>
<dbReference type="NCBIfam" id="TIGR04000">
    <property type="entry name" value="thiol_BshB2"/>
    <property type="match status" value="1"/>
</dbReference>
<dbReference type="Pfam" id="PF02585">
    <property type="entry name" value="PIG-L"/>
    <property type="match status" value="1"/>
</dbReference>
<dbReference type="PANTHER" id="PTHR12993">
    <property type="entry name" value="N-ACETYLGLUCOSAMINYL-PHOSPHATIDYLINOSITOL DE-N-ACETYLASE-RELATED"/>
    <property type="match status" value="1"/>
</dbReference>
<dbReference type="RefSeq" id="WP_184404824.1">
    <property type="nucleotide sequence ID" value="NZ_JACHHJ010000004.1"/>
</dbReference>
<dbReference type="AlphaFoldDB" id="A0A841Q083"/>
<dbReference type="Gene3D" id="3.40.50.10320">
    <property type="entry name" value="LmbE-like"/>
    <property type="match status" value="1"/>
</dbReference>
<dbReference type="InterPro" id="IPR024078">
    <property type="entry name" value="LmbE-like_dom_sf"/>
</dbReference>
<sequence>MKKERHILLLFPHPDDETFGAAGTVLMHKRKHGTKVTCATLTSGEMGRNLGNPPVANRETLPIVRRQEFERACEIMEIDELLHLGYRDKTLEFEDIQEVASHLKEVIEKVNPTLVISFYPGLSIHPDHDATGEAVVEAMKQIPEAERPTLHTKAIAAHSVKEIGEPDIVHDIDELMDQKLKAIDAHESQMQEVSAITKQKLSEGDEDTEAWIRYEEFWTYEF</sequence>
<gene>
    <name evidence="1" type="ORF">HNR44_002752</name>
</gene>
<reference evidence="1 2" key="1">
    <citation type="submission" date="2020-08" db="EMBL/GenBank/DDBJ databases">
        <title>Genomic Encyclopedia of Type Strains, Phase IV (KMG-IV): sequencing the most valuable type-strain genomes for metagenomic binning, comparative biology and taxonomic classification.</title>
        <authorList>
            <person name="Goeker M."/>
        </authorList>
    </citation>
    <scope>NUCLEOTIDE SEQUENCE [LARGE SCALE GENOMIC DNA]</scope>
    <source>
        <strain evidence="1 2">DSM 21769</strain>
    </source>
</reference>
<dbReference type="InterPro" id="IPR023841">
    <property type="entry name" value="BshB2"/>
</dbReference>
<evidence type="ECO:0000313" key="1">
    <source>
        <dbReference type="EMBL" id="MBB6450762.1"/>
    </source>
</evidence>
<protein>
    <submittedName>
        <fullName evidence="1">Bacillithiol biosynthesis deacetylase BshB2</fullName>
    </submittedName>
</protein>
<organism evidence="1 2">
    <name type="scientific">Geomicrobium halophilum</name>
    <dbReference type="NCBI Taxonomy" id="549000"/>
    <lineage>
        <taxon>Bacteria</taxon>
        <taxon>Bacillati</taxon>
        <taxon>Bacillota</taxon>
        <taxon>Bacilli</taxon>
        <taxon>Bacillales</taxon>
        <taxon>Geomicrobium</taxon>
    </lineage>
</organism>
<dbReference type="Proteomes" id="UP000568839">
    <property type="component" value="Unassembled WGS sequence"/>
</dbReference>
<comment type="caution">
    <text evidence="1">The sequence shown here is derived from an EMBL/GenBank/DDBJ whole genome shotgun (WGS) entry which is preliminary data.</text>
</comment>
<dbReference type="PANTHER" id="PTHR12993:SF27">
    <property type="entry name" value="N-ACETYL-ALPHA-D-GLUCOSAMINYL L-MALATE DEACETYLASE 2-RELATED"/>
    <property type="match status" value="1"/>
</dbReference>
<accession>A0A841Q083</accession>
<evidence type="ECO:0000313" key="2">
    <source>
        <dbReference type="Proteomes" id="UP000568839"/>
    </source>
</evidence>
<dbReference type="InterPro" id="IPR003737">
    <property type="entry name" value="GlcNAc_PI_deacetylase-related"/>
</dbReference>